<dbReference type="STRING" id="146817.SAMN04488502_10563"/>
<evidence type="ECO:0000259" key="8">
    <source>
        <dbReference type="Pfam" id="PF00465"/>
    </source>
</evidence>
<dbReference type="EMBL" id="FNHB01000005">
    <property type="protein sequence ID" value="SDM50295.1"/>
    <property type="molecule type" value="Genomic_DNA"/>
</dbReference>
<comment type="catalytic activity">
    <reaction evidence="7">
        <text>glycerol + NAD(+) = dihydroxyacetone + NADH + H(+)</text>
        <dbReference type="Rhea" id="RHEA:13769"/>
        <dbReference type="ChEBI" id="CHEBI:15378"/>
        <dbReference type="ChEBI" id="CHEBI:16016"/>
        <dbReference type="ChEBI" id="CHEBI:17754"/>
        <dbReference type="ChEBI" id="CHEBI:57540"/>
        <dbReference type="ChEBI" id="CHEBI:57945"/>
        <dbReference type="EC" id="1.1.1.6"/>
    </reaction>
</comment>
<evidence type="ECO:0000256" key="2">
    <source>
        <dbReference type="ARBA" id="ARBA00023002"/>
    </source>
</evidence>
<evidence type="ECO:0000256" key="3">
    <source>
        <dbReference type="ARBA" id="ARBA00023027"/>
    </source>
</evidence>
<dbReference type="InterPro" id="IPR001670">
    <property type="entry name" value="ADH_Fe/GldA"/>
</dbReference>
<accession>A0A1G9TST6</accession>
<evidence type="ECO:0000256" key="6">
    <source>
        <dbReference type="ARBA" id="ARBA00040132"/>
    </source>
</evidence>
<dbReference type="GO" id="GO:0008888">
    <property type="term" value="F:glycerol dehydrogenase (NAD+) activity"/>
    <property type="evidence" value="ECO:0007669"/>
    <property type="project" value="UniProtKB-EC"/>
</dbReference>
<comment type="pathway">
    <text evidence="4">Polyol metabolism; glycerol fermentation; glycerone phosphate from glycerol (oxidative route): step 1/2.</text>
</comment>
<keyword evidence="10" id="KW-1185">Reference proteome</keyword>
<evidence type="ECO:0000313" key="10">
    <source>
        <dbReference type="Proteomes" id="UP000214880"/>
    </source>
</evidence>
<dbReference type="PANTHER" id="PTHR43616:SF5">
    <property type="entry name" value="GLYCEROL DEHYDROGENASE 1"/>
    <property type="match status" value="1"/>
</dbReference>
<dbReference type="SUPFAM" id="SSF56796">
    <property type="entry name" value="Dehydroquinate synthase-like"/>
    <property type="match status" value="1"/>
</dbReference>
<keyword evidence="3" id="KW-0520">NAD</keyword>
<evidence type="ECO:0000256" key="5">
    <source>
        <dbReference type="ARBA" id="ARBA00039147"/>
    </source>
</evidence>
<evidence type="ECO:0000256" key="4">
    <source>
        <dbReference type="ARBA" id="ARBA00037918"/>
    </source>
</evidence>
<dbReference type="RefSeq" id="WP_217636885.1">
    <property type="nucleotide sequence ID" value="NZ_FNHB01000005.1"/>
</dbReference>
<protein>
    <recommendedName>
        <fullName evidence="6">Glycerol dehydrogenase</fullName>
        <ecNumber evidence="5">1.1.1.6</ecNumber>
    </recommendedName>
</protein>
<evidence type="ECO:0000313" key="9">
    <source>
        <dbReference type="EMBL" id="SDM50295.1"/>
    </source>
</evidence>
<dbReference type="AlphaFoldDB" id="A0A1G9TST6"/>
<dbReference type="Proteomes" id="UP000214880">
    <property type="component" value="Unassembled WGS sequence"/>
</dbReference>
<evidence type="ECO:0000256" key="1">
    <source>
        <dbReference type="ARBA" id="ARBA00022723"/>
    </source>
</evidence>
<dbReference type="Gene3D" id="3.40.50.1970">
    <property type="match status" value="1"/>
</dbReference>
<dbReference type="PANTHER" id="PTHR43616">
    <property type="entry name" value="GLYCEROL DEHYDROGENASE"/>
    <property type="match status" value="1"/>
</dbReference>
<dbReference type="GO" id="GO:0005829">
    <property type="term" value="C:cytosol"/>
    <property type="evidence" value="ECO:0007669"/>
    <property type="project" value="TreeGrafter"/>
</dbReference>
<dbReference type="GO" id="GO:0046872">
    <property type="term" value="F:metal ion binding"/>
    <property type="evidence" value="ECO:0007669"/>
    <property type="project" value="UniProtKB-KW"/>
</dbReference>
<organism evidence="9 10">
    <name type="scientific">Dendrosporobacter quercicolus</name>
    <dbReference type="NCBI Taxonomy" id="146817"/>
    <lineage>
        <taxon>Bacteria</taxon>
        <taxon>Bacillati</taxon>
        <taxon>Bacillota</taxon>
        <taxon>Negativicutes</taxon>
        <taxon>Selenomonadales</taxon>
        <taxon>Sporomusaceae</taxon>
        <taxon>Dendrosporobacter</taxon>
    </lineage>
</organism>
<dbReference type="Pfam" id="PF00465">
    <property type="entry name" value="Fe-ADH"/>
    <property type="match status" value="1"/>
</dbReference>
<sequence>MVQALPGLPAFDICLVKQVGRCFVVPTSAICREYKEYDSALPYEVFGGECSCTEINRLIKAYEATGSDRIIGIGGGKIYDTAKAVAYYASTEQ</sequence>
<keyword evidence="1" id="KW-0479">Metal-binding</keyword>
<dbReference type="InterPro" id="IPR016205">
    <property type="entry name" value="Glycerol_DH"/>
</dbReference>
<dbReference type="EC" id="1.1.1.6" evidence="5"/>
<feature type="domain" description="Alcohol dehydrogenase iron-type/glycerol dehydrogenase GldA" evidence="8">
    <location>
        <begin position="43"/>
        <end position="90"/>
    </location>
</feature>
<name>A0A1G9TST6_9FIRM</name>
<evidence type="ECO:0000256" key="7">
    <source>
        <dbReference type="ARBA" id="ARBA00049006"/>
    </source>
</evidence>
<proteinExistence type="predicted"/>
<gene>
    <name evidence="9" type="ORF">SAMN04488502_10563</name>
</gene>
<keyword evidence="2" id="KW-0560">Oxidoreductase</keyword>
<reference evidence="9 10" key="1">
    <citation type="submission" date="2016-10" db="EMBL/GenBank/DDBJ databases">
        <authorList>
            <person name="de Groot N.N."/>
        </authorList>
    </citation>
    <scope>NUCLEOTIDE SEQUENCE [LARGE SCALE GENOMIC DNA]</scope>
    <source>
        <strain evidence="9 10">DSM 1736</strain>
    </source>
</reference>